<dbReference type="Pfam" id="PF13472">
    <property type="entry name" value="Lipase_GDSL_2"/>
    <property type="match status" value="1"/>
</dbReference>
<dbReference type="RefSeq" id="WP_218030338.1">
    <property type="nucleotide sequence ID" value="NZ_BAAARZ010000043.1"/>
</dbReference>
<accession>A0A4Y3WVM1</accession>
<feature type="transmembrane region" description="Helical" evidence="1">
    <location>
        <begin position="106"/>
        <end position="128"/>
    </location>
</feature>
<keyword evidence="1" id="KW-0812">Transmembrane</keyword>
<comment type="caution">
    <text evidence="3">The sequence shown here is derived from an EMBL/GenBank/DDBJ whole genome shotgun (WGS) entry which is preliminary data.</text>
</comment>
<dbReference type="Proteomes" id="UP000320338">
    <property type="component" value="Unassembled WGS sequence"/>
</dbReference>
<evidence type="ECO:0000313" key="3">
    <source>
        <dbReference type="EMBL" id="GEC22843.1"/>
    </source>
</evidence>
<organism evidence="3 4">
    <name type="scientific">Pseudonocardia hydrocarbonoxydans</name>
    <dbReference type="NCBI Taxonomy" id="76726"/>
    <lineage>
        <taxon>Bacteria</taxon>
        <taxon>Bacillati</taxon>
        <taxon>Actinomycetota</taxon>
        <taxon>Actinomycetes</taxon>
        <taxon>Pseudonocardiales</taxon>
        <taxon>Pseudonocardiaceae</taxon>
        <taxon>Pseudonocardia</taxon>
    </lineage>
</organism>
<dbReference type="SUPFAM" id="SSF52266">
    <property type="entry name" value="SGNH hydrolase"/>
    <property type="match status" value="1"/>
</dbReference>
<evidence type="ECO:0000313" key="4">
    <source>
        <dbReference type="Proteomes" id="UP000320338"/>
    </source>
</evidence>
<keyword evidence="1" id="KW-1133">Transmembrane helix</keyword>
<feature type="domain" description="SGNH hydrolase-type esterase" evidence="2">
    <location>
        <begin position="219"/>
        <end position="455"/>
    </location>
</feature>
<reference evidence="3 4" key="1">
    <citation type="submission" date="2019-06" db="EMBL/GenBank/DDBJ databases">
        <title>Whole genome shotgun sequence of Pseudonocardia hydrocarbonoxydans NBRC 14498.</title>
        <authorList>
            <person name="Hosoyama A."/>
            <person name="Uohara A."/>
            <person name="Ohji S."/>
            <person name="Ichikawa N."/>
        </authorList>
    </citation>
    <scope>NUCLEOTIDE SEQUENCE [LARGE SCALE GENOMIC DNA]</scope>
    <source>
        <strain evidence="3 4">NBRC 14498</strain>
    </source>
</reference>
<dbReference type="InterPro" id="IPR013830">
    <property type="entry name" value="SGNH_hydro"/>
</dbReference>
<gene>
    <name evidence="3" type="ORF">PHY01_51260</name>
</gene>
<sequence>MLFCLAVGLPATIALTPAQEVVAFGQQIGVGARPPDLSVAGPAQVVQVGSTAYDVDRLTVWGPLRPQLTLGPVQRNADARAALDPDAGPRRLDAAVSAVTGGFVAWYLWGGLLLVVFTLAASAGAAGLRTLLVLRAESRLPGGHRPLPEIWSHCVRGAGRMTAAAVVASVLAWGAAGTLAYAGAAAGLRNVASLSQLVGARHLSPEPVGPPVSGFDGAVIGDSRVARLGGPPLPDGTPDDVACGRSTDSLAEQIAALRGDRVLNLACPSATVAAGLRGPQEEGGRVLSPQVGLLRQVQGLDWVVVAVGPNDVGWIDFLLYCYGVPDCADNLTQGEFDYRLAAFDRVFGDLLVDLNDLPGRPQVVVMASYDAFPPDARCPDTRGPEQFPGLDPGKIALLDERNEAVNAVLEAGAQAYGFDVARPALRPLCDPARAGLGPDLQGLTDPFPFHPTGVGSLRMAAAVTPLLGPPVARGR</sequence>
<name>A0A4Y3WVM1_9PSEU</name>
<evidence type="ECO:0000256" key="1">
    <source>
        <dbReference type="SAM" id="Phobius"/>
    </source>
</evidence>
<dbReference type="AlphaFoldDB" id="A0A4Y3WVM1"/>
<proteinExistence type="predicted"/>
<keyword evidence="4" id="KW-1185">Reference proteome</keyword>
<dbReference type="Gene3D" id="3.40.50.1110">
    <property type="entry name" value="SGNH hydrolase"/>
    <property type="match status" value="1"/>
</dbReference>
<keyword evidence="1" id="KW-0472">Membrane</keyword>
<protein>
    <recommendedName>
        <fullName evidence="2">SGNH hydrolase-type esterase domain-containing protein</fullName>
    </recommendedName>
</protein>
<dbReference type="EMBL" id="BJNG01000060">
    <property type="protein sequence ID" value="GEC22843.1"/>
    <property type="molecule type" value="Genomic_DNA"/>
</dbReference>
<evidence type="ECO:0000259" key="2">
    <source>
        <dbReference type="Pfam" id="PF13472"/>
    </source>
</evidence>
<dbReference type="InterPro" id="IPR036514">
    <property type="entry name" value="SGNH_hydro_sf"/>
</dbReference>